<sequence>MTTNRIDLSALPPATFGPAMGIQGFALVIYFASDAFYGIATAMSLFSLILLLAVSLLHGTKYVRYPRNVLQDLRTPALMSFYAQPAVTILLAAEVFHTSASRLAAVLTLAGTGLAVLTAAGLTVAQTRAPDTPVTPPQLIPWIAVLMVPITAHSYVDARLCWLIIGLAVAGMAQSHLVSRSAGAVLSPQLAPTTTIDLAVPAVLCIDIVVLAPGNPLAGIILGGACYVLVRQLARIDRLVSSPFGLSWWAFTMPFSALVLALAAVLRPGGPWWFIVYFGAVVNGLIVAWVSFRTVAGLFAGQLIPMKQEPLLLPRKQADAAA</sequence>
<dbReference type="EMBL" id="CP078145">
    <property type="protein sequence ID" value="QXN94251.1"/>
    <property type="molecule type" value="Genomic_DNA"/>
</dbReference>
<dbReference type="PANTHER" id="PTHR37955">
    <property type="entry name" value="TELLURITE RESISTANCE PROTEIN TEHA"/>
    <property type="match status" value="1"/>
</dbReference>
<reference evidence="2 3" key="1">
    <citation type="submission" date="2021-07" db="EMBL/GenBank/DDBJ databases">
        <title>Whole Genome Sequence of Nocardia Iowensis.</title>
        <authorList>
            <person name="Lamm A."/>
            <person name="Collins-Fairclough A.M."/>
            <person name="Bunk B."/>
            <person name="Sproer C."/>
        </authorList>
    </citation>
    <scope>NUCLEOTIDE SEQUENCE [LARGE SCALE GENOMIC DNA]</scope>
    <source>
        <strain evidence="2 3">NRRL 5646</strain>
    </source>
</reference>
<keyword evidence="1" id="KW-0812">Transmembrane</keyword>
<dbReference type="InterPro" id="IPR052951">
    <property type="entry name" value="Tellurite_res_ion_channel"/>
</dbReference>
<protein>
    <recommendedName>
        <fullName evidence="4">Tellurite resistance protein</fullName>
    </recommendedName>
</protein>
<gene>
    <name evidence="2" type="ORF">KV110_15035</name>
</gene>
<dbReference type="RefSeq" id="WP_218476732.1">
    <property type="nucleotide sequence ID" value="NZ_BAABJN010000018.1"/>
</dbReference>
<accession>A0ABX8RYH0</accession>
<feature type="transmembrane region" description="Helical" evidence="1">
    <location>
        <begin position="246"/>
        <end position="266"/>
    </location>
</feature>
<feature type="transmembrane region" description="Helical" evidence="1">
    <location>
        <begin position="139"/>
        <end position="156"/>
    </location>
</feature>
<evidence type="ECO:0000256" key="1">
    <source>
        <dbReference type="SAM" id="Phobius"/>
    </source>
</evidence>
<evidence type="ECO:0000313" key="3">
    <source>
        <dbReference type="Proteomes" id="UP000694257"/>
    </source>
</evidence>
<feature type="transmembrane region" description="Helical" evidence="1">
    <location>
        <begin position="35"/>
        <end position="57"/>
    </location>
</feature>
<organism evidence="2 3">
    <name type="scientific">Nocardia iowensis</name>
    <dbReference type="NCBI Taxonomy" id="204891"/>
    <lineage>
        <taxon>Bacteria</taxon>
        <taxon>Bacillati</taxon>
        <taxon>Actinomycetota</taxon>
        <taxon>Actinomycetes</taxon>
        <taxon>Mycobacteriales</taxon>
        <taxon>Nocardiaceae</taxon>
        <taxon>Nocardia</taxon>
    </lineage>
</organism>
<evidence type="ECO:0008006" key="4">
    <source>
        <dbReference type="Google" id="ProtNLM"/>
    </source>
</evidence>
<feature type="transmembrane region" description="Helical" evidence="1">
    <location>
        <begin position="162"/>
        <end position="178"/>
    </location>
</feature>
<dbReference type="Proteomes" id="UP000694257">
    <property type="component" value="Chromosome"/>
</dbReference>
<name>A0ABX8RYH0_NOCIO</name>
<keyword evidence="3" id="KW-1185">Reference proteome</keyword>
<feature type="transmembrane region" description="Helical" evidence="1">
    <location>
        <begin position="272"/>
        <end position="292"/>
    </location>
</feature>
<dbReference type="InterPro" id="IPR004695">
    <property type="entry name" value="SLAC1/Mae1/Ssu1/TehA"/>
</dbReference>
<dbReference type="PANTHER" id="PTHR37955:SF1">
    <property type="entry name" value="DEP DOMAIN-CONTAINING PROTEIN"/>
    <property type="match status" value="1"/>
</dbReference>
<proteinExistence type="predicted"/>
<dbReference type="Pfam" id="PF03595">
    <property type="entry name" value="SLAC1"/>
    <property type="match status" value="1"/>
</dbReference>
<keyword evidence="1" id="KW-1133">Transmembrane helix</keyword>
<feature type="transmembrane region" description="Helical" evidence="1">
    <location>
        <begin position="217"/>
        <end position="234"/>
    </location>
</feature>
<evidence type="ECO:0000313" key="2">
    <source>
        <dbReference type="EMBL" id="QXN94251.1"/>
    </source>
</evidence>
<keyword evidence="1" id="KW-0472">Membrane</keyword>
<feature type="transmembrane region" description="Helical" evidence="1">
    <location>
        <begin position="103"/>
        <end position="127"/>
    </location>
</feature>